<dbReference type="InterPro" id="IPR012936">
    <property type="entry name" value="Erv_C"/>
</dbReference>
<evidence type="ECO:0000313" key="11">
    <source>
        <dbReference type="Proteomes" id="UP000549394"/>
    </source>
</evidence>
<evidence type="ECO:0000256" key="5">
    <source>
        <dbReference type="ARBA" id="ARBA00023136"/>
    </source>
</evidence>
<dbReference type="InterPro" id="IPR039542">
    <property type="entry name" value="Erv_N"/>
</dbReference>
<evidence type="ECO:0000256" key="1">
    <source>
        <dbReference type="ARBA" id="ARBA00004457"/>
    </source>
</evidence>
<dbReference type="Pfam" id="PF07970">
    <property type="entry name" value="COPIIcoated_ERV"/>
    <property type="match status" value="1"/>
</dbReference>
<evidence type="ECO:0000313" key="10">
    <source>
        <dbReference type="EMBL" id="CAD5113396.1"/>
    </source>
</evidence>
<protein>
    <submittedName>
        <fullName evidence="10">DgyrCDS2568</fullName>
    </submittedName>
</protein>
<dbReference type="GO" id="GO:0005783">
    <property type="term" value="C:endoplasmic reticulum"/>
    <property type="evidence" value="ECO:0007669"/>
    <property type="project" value="TreeGrafter"/>
</dbReference>
<comment type="subcellular location">
    <subcellularLocation>
        <location evidence="1">Endoplasmic reticulum-Golgi intermediate compartment membrane</location>
        <topology evidence="1">Multi-pass membrane protein</topology>
    </subcellularLocation>
</comment>
<comment type="caution">
    <text evidence="10">The sequence shown here is derived from an EMBL/GenBank/DDBJ whole genome shotgun (WGS) entry which is preliminary data.</text>
</comment>
<keyword evidence="3 7" id="KW-0812">Transmembrane</keyword>
<comment type="similarity">
    <text evidence="2">Belongs to the ERGIC family.</text>
</comment>
<keyword evidence="4 7" id="KW-1133">Transmembrane helix</keyword>
<evidence type="ECO:0000259" key="8">
    <source>
        <dbReference type="Pfam" id="PF07970"/>
    </source>
</evidence>
<dbReference type="GO" id="GO:0006890">
    <property type="term" value="P:retrograde vesicle-mediated transport, Golgi to endoplasmic reticulum"/>
    <property type="evidence" value="ECO:0007669"/>
    <property type="project" value="TreeGrafter"/>
</dbReference>
<feature type="domain" description="Endoplasmic reticulum vesicle transporter N-terminal" evidence="9">
    <location>
        <begin position="18"/>
        <end position="105"/>
    </location>
</feature>
<name>A0A7I8VFU8_9ANNE</name>
<gene>
    <name evidence="10" type="ORF">DGYR_LOCUS2396</name>
</gene>
<dbReference type="GO" id="GO:0030134">
    <property type="term" value="C:COPII-coated ER to Golgi transport vesicle"/>
    <property type="evidence" value="ECO:0007669"/>
    <property type="project" value="TreeGrafter"/>
</dbReference>
<evidence type="ECO:0000256" key="3">
    <source>
        <dbReference type="ARBA" id="ARBA00022692"/>
    </source>
</evidence>
<dbReference type="PANTHER" id="PTHR10984">
    <property type="entry name" value="ENDOPLASMIC RETICULUM-GOLGI INTERMEDIATE COMPARTMENT PROTEIN"/>
    <property type="match status" value="1"/>
</dbReference>
<feature type="region of interest" description="Disordered" evidence="6">
    <location>
        <begin position="367"/>
        <end position="391"/>
    </location>
</feature>
<dbReference type="EMBL" id="CAJFCJ010000003">
    <property type="protein sequence ID" value="CAD5113396.1"/>
    <property type="molecule type" value="Genomic_DNA"/>
</dbReference>
<dbReference type="Pfam" id="PF13850">
    <property type="entry name" value="ERGIC_N"/>
    <property type="match status" value="1"/>
</dbReference>
<reference evidence="10 11" key="1">
    <citation type="submission" date="2020-08" db="EMBL/GenBank/DDBJ databases">
        <authorList>
            <person name="Hejnol A."/>
        </authorList>
    </citation>
    <scope>NUCLEOTIDE SEQUENCE [LARGE SCALE GENOMIC DNA]</scope>
</reference>
<evidence type="ECO:0000256" key="2">
    <source>
        <dbReference type="ARBA" id="ARBA00005648"/>
    </source>
</evidence>
<dbReference type="AlphaFoldDB" id="A0A7I8VFU8"/>
<accession>A0A7I8VFU8</accession>
<organism evidence="10 11">
    <name type="scientific">Dimorphilus gyrociliatus</name>
    <dbReference type="NCBI Taxonomy" id="2664684"/>
    <lineage>
        <taxon>Eukaryota</taxon>
        <taxon>Metazoa</taxon>
        <taxon>Spiralia</taxon>
        <taxon>Lophotrochozoa</taxon>
        <taxon>Annelida</taxon>
        <taxon>Polychaeta</taxon>
        <taxon>Polychaeta incertae sedis</taxon>
        <taxon>Dinophilidae</taxon>
        <taxon>Dimorphilus</taxon>
    </lineage>
</organism>
<feature type="transmembrane region" description="Helical" evidence="7">
    <location>
        <begin position="36"/>
        <end position="54"/>
    </location>
</feature>
<dbReference type="GO" id="GO:0033116">
    <property type="term" value="C:endoplasmic reticulum-Golgi intermediate compartment membrane"/>
    <property type="evidence" value="ECO:0007669"/>
    <property type="project" value="UniProtKB-SubCell"/>
</dbReference>
<dbReference type="OrthoDB" id="5541786at2759"/>
<dbReference type="GO" id="GO:0006888">
    <property type="term" value="P:endoplasmic reticulum to Golgi vesicle-mediated transport"/>
    <property type="evidence" value="ECO:0007669"/>
    <property type="project" value="TreeGrafter"/>
</dbReference>
<sequence length="391" mass="44290">MIDDTTVRRRKTFSLKDVKELDAFPKVSDSYQETRVSGGGVSLVTFTIILILTFSEIMRYLRSDVKYDYEVDRAHEGKIQLNIDITVAMQCANIGADVLDVTNENVLMTSSTLEEEDTYFDLTPRQRNYYSMMQKYSTYLKDQYHSLHKLLWKTGYMVGLRTSRPEREIKPTTQPDACRIHGTLEINKVAGNFHVTAGKPVPVIPRGHAHFAFIKERDYNFSHRIDHFSFGRRTPGLIYALDYDERVTMNNLYMAQYFLQVVPTSVNTFISQVDTYQFAVTHKNRTINHSKGSHGVPGIFFKYDLSPIKVKITEEKRGFGRLLIRLAGIVGGVFATSSILHSLLCSGIDLICCRFKKSTPDQIPAQSSLITPPFDSGDTVPAVVPTQPATS</sequence>
<keyword evidence="11" id="KW-1185">Reference proteome</keyword>
<evidence type="ECO:0000256" key="6">
    <source>
        <dbReference type="SAM" id="MobiDB-lite"/>
    </source>
</evidence>
<dbReference type="PANTHER" id="PTHR10984:SF30">
    <property type="entry name" value="ENDOPLASMIC RETICULUM-GOLGI INTERMEDIATE COMPARTMENT PROTEIN 2"/>
    <property type="match status" value="1"/>
</dbReference>
<evidence type="ECO:0000259" key="9">
    <source>
        <dbReference type="Pfam" id="PF13850"/>
    </source>
</evidence>
<feature type="domain" description="Endoplasmic reticulum vesicle transporter C-terminal" evidence="8">
    <location>
        <begin position="169"/>
        <end position="340"/>
    </location>
</feature>
<evidence type="ECO:0000256" key="7">
    <source>
        <dbReference type="SAM" id="Phobius"/>
    </source>
</evidence>
<feature type="transmembrane region" description="Helical" evidence="7">
    <location>
        <begin position="322"/>
        <end position="344"/>
    </location>
</feature>
<proteinExistence type="inferred from homology"/>
<evidence type="ECO:0000256" key="4">
    <source>
        <dbReference type="ARBA" id="ARBA00022989"/>
    </source>
</evidence>
<keyword evidence="5 7" id="KW-0472">Membrane</keyword>
<dbReference type="Proteomes" id="UP000549394">
    <property type="component" value="Unassembled WGS sequence"/>
</dbReference>
<dbReference type="InterPro" id="IPR045888">
    <property type="entry name" value="Erv"/>
</dbReference>